<keyword evidence="1" id="KW-0328">Glycosyltransferase</keyword>
<dbReference type="SUPFAM" id="SSF56399">
    <property type="entry name" value="ADP-ribosylation"/>
    <property type="match status" value="1"/>
</dbReference>
<organism evidence="6 7">
    <name type="scientific">Didymella glomerata</name>
    <dbReference type="NCBI Taxonomy" id="749621"/>
    <lineage>
        <taxon>Eukaryota</taxon>
        <taxon>Fungi</taxon>
        <taxon>Dikarya</taxon>
        <taxon>Ascomycota</taxon>
        <taxon>Pezizomycotina</taxon>
        <taxon>Dothideomycetes</taxon>
        <taxon>Pleosporomycetidae</taxon>
        <taxon>Pleosporales</taxon>
        <taxon>Pleosporineae</taxon>
        <taxon>Didymellaceae</taxon>
        <taxon>Didymella</taxon>
    </lineage>
</organism>
<dbReference type="PANTHER" id="PTHR21328">
    <property type="entry name" value="POLY ADP-RIBOSE POLYMERASE FAMILY, MEMBER PARP"/>
    <property type="match status" value="1"/>
</dbReference>
<evidence type="ECO:0000256" key="4">
    <source>
        <dbReference type="ARBA" id="ARBA00023027"/>
    </source>
</evidence>
<dbReference type="Pfam" id="PF00644">
    <property type="entry name" value="PARP"/>
    <property type="match status" value="1"/>
</dbReference>
<dbReference type="AlphaFoldDB" id="A0A9W8X065"/>
<comment type="caution">
    <text evidence="6">The sequence shown here is derived from an EMBL/GenBank/DDBJ whole genome shotgun (WGS) entry which is preliminary data.</text>
</comment>
<evidence type="ECO:0000259" key="5">
    <source>
        <dbReference type="Pfam" id="PF00644"/>
    </source>
</evidence>
<dbReference type="EMBL" id="JAPEUV010000047">
    <property type="protein sequence ID" value="KAJ4336579.1"/>
    <property type="molecule type" value="Genomic_DNA"/>
</dbReference>
<sequence>MKAAEWLSFLEHVQIVFTSGPPLPPDEEGVPAVLRSTLQKYRAEIARYSSTLTRLEAALGDQSEAIKRILVRDGVQSSTVGTILQILKAAEGKSVELLLQQVVGLLSPKTKNGGKISVCIASLSEASEDTERACKRIWDAKHGYLLTPRLPSEPIESAERHDIPVAVIEVMVAGWLQNVTVPGETKDAIHLLAGLLDIKVFHFDIPQATLVSAATFWRKIEDDLVQEEARLVALRKALKAKDPKGTTLLLQEIGVPDTTELDEEMMKLPADLKDLVERLSDSEVELTFSLAAFTQLQRAAMGVPEAANALMLQLSLNYNNESSPSFCLHYDTDRHFETLAHTRYVCSAGSEDPTKQICTSAQTALTWQLSRVIYSEIRRGTTAIASILQYVNTWIPKLAQLCVSCCTRNAQSIQLRRSTPCTGSPFACAQLWYNLPLHVRVPEIRTDTFSVDIALASVYAAAVANKPELLPNCPIRGNEYIKSILNALPSMGVMRDAVNLSSILASYHADAEKLISWAVVHHRGFLATATGLLKIPNLPPGTHQFVLANASPKLENAFVQRIDDHKKDTTVLFHGTSLDRLPAILAQGLRVCSGTALQRTGAAHGKGIYLSDDPSTSFYYSPASLSWKNSGLSNMRMMLGCEMIGTANKVTGNIHVVTDPESVIVRYVLMFPRDCTRVPIRGHIEPAMASGMKALRSGAA</sequence>
<dbReference type="InterPro" id="IPR051838">
    <property type="entry name" value="ARTD_PARP"/>
</dbReference>
<evidence type="ECO:0000256" key="3">
    <source>
        <dbReference type="ARBA" id="ARBA00022695"/>
    </source>
</evidence>
<evidence type="ECO:0000256" key="1">
    <source>
        <dbReference type="ARBA" id="ARBA00022676"/>
    </source>
</evidence>
<dbReference type="GO" id="GO:0016779">
    <property type="term" value="F:nucleotidyltransferase activity"/>
    <property type="evidence" value="ECO:0007669"/>
    <property type="project" value="UniProtKB-KW"/>
</dbReference>
<gene>
    <name evidence="6" type="primary">FYV10_1</name>
    <name evidence="6" type="ORF">N0V87_005287</name>
</gene>
<feature type="domain" description="PARP catalytic" evidence="5">
    <location>
        <begin position="564"/>
        <end position="652"/>
    </location>
</feature>
<keyword evidence="7" id="KW-1185">Reference proteome</keyword>
<keyword evidence="3" id="KW-0548">Nucleotidyltransferase</keyword>
<protein>
    <submittedName>
        <fullName evidence="6">GID complex subunit containing RING finger motif</fullName>
    </submittedName>
</protein>
<evidence type="ECO:0000313" key="6">
    <source>
        <dbReference type="EMBL" id="KAJ4336579.1"/>
    </source>
</evidence>
<keyword evidence="2" id="KW-0808">Transferase</keyword>
<dbReference type="OrthoDB" id="109543at2759"/>
<dbReference type="Proteomes" id="UP001140562">
    <property type="component" value="Unassembled WGS sequence"/>
</dbReference>
<name>A0A9W8X065_9PLEO</name>
<accession>A0A9W8X065</accession>
<dbReference type="InterPro" id="IPR012317">
    <property type="entry name" value="Poly(ADP-ribose)pol_cat_dom"/>
</dbReference>
<dbReference type="GO" id="GO:0003950">
    <property type="term" value="F:NAD+ poly-ADP-ribosyltransferase activity"/>
    <property type="evidence" value="ECO:0007669"/>
    <property type="project" value="InterPro"/>
</dbReference>
<evidence type="ECO:0000313" key="7">
    <source>
        <dbReference type="Proteomes" id="UP001140562"/>
    </source>
</evidence>
<dbReference type="Gene3D" id="3.90.228.10">
    <property type="match status" value="1"/>
</dbReference>
<reference evidence="6" key="1">
    <citation type="submission" date="2022-10" db="EMBL/GenBank/DDBJ databases">
        <title>Tapping the CABI collections for fungal endophytes: first genome assemblies for Collariella, Neodidymelliopsis, Ascochyta clinopodiicola, Didymella pomorum, Didymosphaeria variabile, Neocosmospora piperis and Neocucurbitaria cava.</title>
        <authorList>
            <person name="Hill R."/>
        </authorList>
    </citation>
    <scope>NUCLEOTIDE SEQUENCE</scope>
    <source>
        <strain evidence="6">IMI 360193</strain>
    </source>
</reference>
<keyword evidence="4" id="KW-0520">NAD</keyword>
<evidence type="ECO:0000256" key="2">
    <source>
        <dbReference type="ARBA" id="ARBA00022679"/>
    </source>
</evidence>
<proteinExistence type="predicted"/>